<accession>A0A974P1C2</accession>
<feature type="chain" id="PRO_5037124095" description="Superoxide dismutase copper/zinc binding domain-containing protein" evidence="2">
    <location>
        <begin position="24"/>
        <end position="139"/>
    </location>
</feature>
<evidence type="ECO:0000313" key="3">
    <source>
        <dbReference type="EMBL" id="QQZ48675.1"/>
    </source>
</evidence>
<evidence type="ECO:0008006" key="4">
    <source>
        <dbReference type="Google" id="ProtNLM"/>
    </source>
</evidence>
<dbReference type="EMBL" id="CP068570">
    <property type="protein sequence ID" value="QQZ48675.1"/>
    <property type="molecule type" value="Genomic_DNA"/>
</dbReference>
<feature type="region of interest" description="Disordered" evidence="1">
    <location>
        <begin position="24"/>
        <end position="59"/>
    </location>
</feature>
<evidence type="ECO:0000256" key="2">
    <source>
        <dbReference type="SAM" id="SignalP"/>
    </source>
</evidence>
<reference evidence="3" key="1">
    <citation type="submission" date="2021-01" db="EMBL/GenBank/DDBJ databases">
        <title>Genome sequence of Phenylobacterium sp. 20VBR1 isolated from a valley glaceir, Ny-Alesund, Svalbard.</title>
        <authorList>
            <person name="Thomas F.A."/>
            <person name="Krishnan K.P."/>
            <person name="Sinha R.K."/>
        </authorList>
    </citation>
    <scope>NUCLEOTIDE SEQUENCE</scope>
    <source>
        <strain evidence="3">20VBR1</strain>
    </source>
</reference>
<keyword evidence="2" id="KW-0732">Signal</keyword>
<gene>
    <name evidence="3" type="ORF">JKL49_14325</name>
</gene>
<sequence length="139" mass="13744">MRRIAITASMLSLLAGGAGPERAAHQAVGPAQGPGLLQHLPVAGDRGRARPAGVPPGAGAKPLVVTQVAEGAPMAPQAASGASVTGTAVSFTTAGGETFRGTLSDKALTLSSKRVAKLVLHRRSDAKGFPVCTGAEGQS</sequence>
<organism evidence="3">
    <name type="scientific">Phenylobacterium glaciei</name>
    <dbReference type="NCBI Taxonomy" id="2803784"/>
    <lineage>
        <taxon>Bacteria</taxon>
        <taxon>Pseudomonadati</taxon>
        <taxon>Pseudomonadota</taxon>
        <taxon>Alphaproteobacteria</taxon>
        <taxon>Caulobacterales</taxon>
        <taxon>Caulobacteraceae</taxon>
        <taxon>Phenylobacterium</taxon>
    </lineage>
</organism>
<proteinExistence type="predicted"/>
<name>A0A974P1C2_9CAUL</name>
<evidence type="ECO:0000256" key="1">
    <source>
        <dbReference type="SAM" id="MobiDB-lite"/>
    </source>
</evidence>
<feature type="signal peptide" evidence="2">
    <location>
        <begin position="1"/>
        <end position="23"/>
    </location>
</feature>
<protein>
    <recommendedName>
        <fullName evidence="4">Superoxide dismutase copper/zinc binding domain-containing protein</fullName>
    </recommendedName>
</protein>
<dbReference type="AlphaFoldDB" id="A0A974P1C2"/>
<feature type="compositionally biased region" description="Low complexity" evidence="1">
    <location>
        <begin position="50"/>
        <end position="59"/>
    </location>
</feature>